<accession>A0A8S5V072</accession>
<dbReference type="Pfam" id="PF24240">
    <property type="entry name" value="DUF7448"/>
    <property type="match status" value="1"/>
</dbReference>
<proteinExistence type="predicted"/>
<evidence type="ECO:0000313" key="2">
    <source>
        <dbReference type="EMBL" id="DAG00100.1"/>
    </source>
</evidence>
<protein>
    <recommendedName>
        <fullName evidence="1">DUF7448 domain-containing protein</fullName>
    </recommendedName>
</protein>
<evidence type="ECO:0000259" key="1">
    <source>
        <dbReference type="Pfam" id="PF24240"/>
    </source>
</evidence>
<reference evidence="2" key="1">
    <citation type="journal article" date="2021" name="Proc. Natl. Acad. Sci. U.S.A.">
        <title>A Catalog of Tens of Thousands of Viruses from Human Metagenomes Reveals Hidden Associations with Chronic Diseases.</title>
        <authorList>
            <person name="Tisza M.J."/>
            <person name="Buck C.B."/>
        </authorList>
    </citation>
    <scope>NUCLEOTIDE SEQUENCE</scope>
    <source>
        <strain evidence="2">CtBeL15</strain>
    </source>
</reference>
<dbReference type="InterPro" id="IPR055871">
    <property type="entry name" value="DUF7448"/>
</dbReference>
<organism evidence="2">
    <name type="scientific">Siphoviridae sp. ctBeL15</name>
    <dbReference type="NCBI Taxonomy" id="2825374"/>
    <lineage>
        <taxon>Viruses</taxon>
        <taxon>Duplodnaviria</taxon>
        <taxon>Heunggongvirae</taxon>
        <taxon>Uroviricota</taxon>
        <taxon>Caudoviricetes</taxon>
    </lineage>
</organism>
<feature type="domain" description="DUF7448" evidence="1">
    <location>
        <begin position="13"/>
        <end position="108"/>
    </location>
</feature>
<sequence length="139" mass="15771">MRKEISFDELKALLLYRKIVAWDEDHIELDTGLKLRVEMTDWDCCAGVESKFADVKLDAAITAVSDIEYEPWEDCDTYGCKARVTIMHNRNAICMIEADADAGNGGYYFSIASFIVTLPVNAAEEQCEFVRSYHGREDV</sequence>
<dbReference type="EMBL" id="BK016176">
    <property type="protein sequence ID" value="DAG00100.1"/>
    <property type="molecule type" value="Genomic_DNA"/>
</dbReference>
<name>A0A8S5V072_9CAUD</name>